<evidence type="ECO:0000313" key="1">
    <source>
        <dbReference type="EMBL" id="CAF2118341.1"/>
    </source>
</evidence>
<dbReference type="AlphaFoldDB" id="A0A816VA84"/>
<feature type="non-terminal residue" evidence="1">
    <location>
        <position position="41"/>
    </location>
</feature>
<evidence type="ECO:0000313" key="2">
    <source>
        <dbReference type="Proteomes" id="UP000663856"/>
    </source>
</evidence>
<dbReference type="EMBL" id="CAJNRF010010207">
    <property type="protein sequence ID" value="CAF2118341.1"/>
    <property type="molecule type" value="Genomic_DNA"/>
</dbReference>
<accession>A0A816VA84</accession>
<organism evidence="1 2">
    <name type="scientific">Rotaria magnacalcarata</name>
    <dbReference type="NCBI Taxonomy" id="392030"/>
    <lineage>
        <taxon>Eukaryota</taxon>
        <taxon>Metazoa</taxon>
        <taxon>Spiralia</taxon>
        <taxon>Gnathifera</taxon>
        <taxon>Rotifera</taxon>
        <taxon>Eurotatoria</taxon>
        <taxon>Bdelloidea</taxon>
        <taxon>Philodinida</taxon>
        <taxon>Philodinidae</taxon>
        <taxon>Rotaria</taxon>
    </lineage>
</organism>
<name>A0A816VA84_9BILA</name>
<comment type="caution">
    <text evidence="1">The sequence shown here is derived from an EMBL/GenBank/DDBJ whole genome shotgun (WGS) entry which is preliminary data.</text>
</comment>
<dbReference type="Proteomes" id="UP000663856">
    <property type="component" value="Unassembled WGS sequence"/>
</dbReference>
<protein>
    <submittedName>
        <fullName evidence="1">Uncharacterized protein</fullName>
    </submittedName>
</protein>
<gene>
    <name evidence="1" type="ORF">WKI299_LOCUS23849</name>
</gene>
<proteinExistence type="predicted"/>
<sequence>MTLPVKKDITRGITGNDLTTLGYVDIELILHDIKFPPFKFH</sequence>
<reference evidence="1" key="1">
    <citation type="submission" date="2021-02" db="EMBL/GenBank/DDBJ databases">
        <authorList>
            <person name="Nowell W R."/>
        </authorList>
    </citation>
    <scope>NUCLEOTIDE SEQUENCE</scope>
</reference>